<dbReference type="OrthoDB" id="6766063at2759"/>
<proteinExistence type="predicted"/>
<dbReference type="PROSITE" id="PS51253">
    <property type="entry name" value="HTH_CENPB"/>
    <property type="match status" value="1"/>
</dbReference>
<dbReference type="InterPro" id="IPR011011">
    <property type="entry name" value="Znf_FYVE_PHD"/>
</dbReference>
<feature type="compositionally biased region" description="Basic and acidic residues" evidence="5">
    <location>
        <begin position="609"/>
        <end position="628"/>
    </location>
</feature>
<sequence length="738" mass="82707">MPRNYIRKTTRQNWDEQAMIKAIEAVKQGMPYKAASKQFLVPLMALKRRVKGKNVYAVGGTKMLGSIKKVFTDEQELELVQHIKDNEETMYGFTVDDVRKFAFEIAERNKIRHPFSTTSRKAGKDWLRGFRQRHPDITLRAPESTSAARARAFNKPIIDKFYKNLQKAQEKHVFPPHRIFNVDETSLNTVPTKNSKIFAKKGRKQVARITSAERGESTTAVICGSAGGNFIPPMLIFRRLRMKIELMDGTPPGSVYACNPSGWMNIEVFSQWFDHFLSHTKPSTEDPILLILDGHLSHTRNLDVIIKARENNVTILCLPPHCTHKLQPLDVGVMFPLSVYHNQALERWMNNNAGRVVTVFQIGKIFGEAYLKAAAPSNIIKGFEKCGIWPLNPDVFTDVDFVAATTTDQAVSNEILVPHPSINIAPDEIQVFGDHKPRQLIPRAHVLPADSTTCVLVDEPSNLTAVSPCTLSTCAAHKQGENNEYRVAEAPTTILASNESISNSLRSSAAIPLPWTSVEVSSVYDNVSPSTSSITTNTPSLAAAAQSASYDTSDKDSFASPVASTSFSIPPCQIRPFPKMAEERRKNIKARVCTAILTSSPYKNYLEEEVNKKNEKERKKNKRNENKKNSIKGNSKSNEEKGKRKAKENVTEKYKRLKPKRGKSESSSEDESDAECLFCNERFSNNNRGEGWIKCCACLRWGHEACAGVDPDDADEFTCDFCVDADDRFTSARKQLRL</sequence>
<evidence type="ECO:0000313" key="8">
    <source>
        <dbReference type="Proteomes" id="UP001152888"/>
    </source>
</evidence>
<accession>A0A9P0JUP3</accession>
<dbReference type="SUPFAM" id="SSF57903">
    <property type="entry name" value="FYVE/PHD zinc finger"/>
    <property type="match status" value="1"/>
</dbReference>
<dbReference type="Pfam" id="PF03184">
    <property type="entry name" value="DDE_1"/>
    <property type="match status" value="1"/>
</dbReference>
<keyword evidence="4" id="KW-0238">DNA-binding</keyword>
<keyword evidence="8" id="KW-1185">Reference proteome</keyword>
<evidence type="ECO:0000256" key="1">
    <source>
        <dbReference type="ARBA" id="ARBA00022723"/>
    </source>
</evidence>
<feature type="compositionally biased region" description="Basic and acidic residues" evidence="5">
    <location>
        <begin position="637"/>
        <end position="654"/>
    </location>
</feature>
<dbReference type="Proteomes" id="UP001152888">
    <property type="component" value="Unassembled WGS sequence"/>
</dbReference>
<evidence type="ECO:0000256" key="4">
    <source>
        <dbReference type="ARBA" id="ARBA00023125"/>
    </source>
</evidence>
<dbReference type="EMBL" id="CAKOFQ010006676">
    <property type="protein sequence ID" value="CAH1958208.1"/>
    <property type="molecule type" value="Genomic_DNA"/>
</dbReference>
<evidence type="ECO:0000259" key="6">
    <source>
        <dbReference type="PROSITE" id="PS51253"/>
    </source>
</evidence>
<evidence type="ECO:0000313" key="7">
    <source>
        <dbReference type="EMBL" id="CAH1958208.1"/>
    </source>
</evidence>
<name>A0A9P0JUP3_ACAOB</name>
<feature type="domain" description="HTH CENPB-type" evidence="6">
    <location>
        <begin position="63"/>
        <end position="140"/>
    </location>
</feature>
<dbReference type="InterPro" id="IPR004875">
    <property type="entry name" value="DDE_SF_endonuclease_dom"/>
</dbReference>
<dbReference type="PANTHER" id="PTHR19303">
    <property type="entry name" value="TRANSPOSON"/>
    <property type="match status" value="1"/>
</dbReference>
<protein>
    <recommendedName>
        <fullName evidence="6">HTH CENPB-type domain-containing protein</fullName>
    </recommendedName>
</protein>
<comment type="caution">
    <text evidence="7">The sequence shown here is derived from an EMBL/GenBank/DDBJ whole genome shotgun (WGS) entry which is preliminary data.</text>
</comment>
<evidence type="ECO:0000256" key="3">
    <source>
        <dbReference type="ARBA" id="ARBA00022833"/>
    </source>
</evidence>
<gene>
    <name evidence="7" type="ORF">ACAOBT_LOCUS2525</name>
</gene>
<dbReference type="SMART" id="SM00249">
    <property type="entry name" value="PHD"/>
    <property type="match status" value="1"/>
</dbReference>
<dbReference type="PANTHER" id="PTHR19303:SF74">
    <property type="entry name" value="POGO TRANSPOSABLE ELEMENT WITH KRAB DOMAIN"/>
    <property type="match status" value="1"/>
</dbReference>
<dbReference type="Gene3D" id="1.10.10.60">
    <property type="entry name" value="Homeodomain-like"/>
    <property type="match status" value="1"/>
</dbReference>
<organism evidence="7 8">
    <name type="scientific">Acanthoscelides obtectus</name>
    <name type="common">Bean weevil</name>
    <name type="synonym">Bruchus obtectus</name>
    <dbReference type="NCBI Taxonomy" id="200917"/>
    <lineage>
        <taxon>Eukaryota</taxon>
        <taxon>Metazoa</taxon>
        <taxon>Ecdysozoa</taxon>
        <taxon>Arthropoda</taxon>
        <taxon>Hexapoda</taxon>
        <taxon>Insecta</taxon>
        <taxon>Pterygota</taxon>
        <taxon>Neoptera</taxon>
        <taxon>Endopterygota</taxon>
        <taxon>Coleoptera</taxon>
        <taxon>Polyphaga</taxon>
        <taxon>Cucujiformia</taxon>
        <taxon>Chrysomeloidea</taxon>
        <taxon>Chrysomelidae</taxon>
        <taxon>Bruchinae</taxon>
        <taxon>Bruchini</taxon>
        <taxon>Acanthoscelides</taxon>
    </lineage>
</organism>
<dbReference type="GO" id="GO:0008270">
    <property type="term" value="F:zinc ion binding"/>
    <property type="evidence" value="ECO:0007669"/>
    <property type="project" value="UniProtKB-KW"/>
</dbReference>
<keyword evidence="1" id="KW-0479">Metal-binding</keyword>
<dbReference type="AlphaFoldDB" id="A0A9P0JUP3"/>
<keyword evidence="3" id="KW-0862">Zinc</keyword>
<dbReference type="InterPro" id="IPR006600">
    <property type="entry name" value="HTH_CenpB_DNA-bd_dom"/>
</dbReference>
<dbReference type="CDD" id="cd15517">
    <property type="entry name" value="PHD_TCF19_like"/>
    <property type="match status" value="1"/>
</dbReference>
<dbReference type="GO" id="GO:0005634">
    <property type="term" value="C:nucleus"/>
    <property type="evidence" value="ECO:0007669"/>
    <property type="project" value="TreeGrafter"/>
</dbReference>
<dbReference type="GO" id="GO:0003677">
    <property type="term" value="F:DNA binding"/>
    <property type="evidence" value="ECO:0007669"/>
    <property type="project" value="UniProtKB-KW"/>
</dbReference>
<dbReference type="InterPro" id="IPR001965">
    <property type="entry name" value="Znf_PHD"/>
</dbReference>
<feature type="region of interest" description="Disordered" evidence="5">
    <location>
        <begin position="609"/>
        <end position="668"/>
    </location>
</feature>
<evidence type="ECO:0000256" key="5">
    <source>
        <dbReference type="SAM" id="MobiDB-lite"/>
    </source>
</evidence>
<dbReference type="InterPro" id="IPR050863">
    <property type="entry name" value="CenT-Element_Derived"/>
</dbReference>
<dbReference type="Gene3D" id="3.30.40.10">
    <property type="entry name" value="Zinc/RING finger domain, C3HC4 (zinc finger)"/>
    <property type="match status" value="1"/>
</dbReference>
<dbReference type="InterPro" id="IPR013083">
    <property type="entry name" value="Znf_RING/FYVE/PHD"/>
</dbReference>
<keyword evidence="2" id="KW-0863">Zinc-finger</keyword>
<evidence type="ECO:0000256" key="2">
    <source>
        <dbReference type="ARBA" id="ARBA00022771"/>
    </source>
</evidence>
<reference evidence="7" key="1">
    <citation type="submission" date="2022-03" db="EMBL/GenBank/DDBJ databases">
        <authorList>
            <person name="Sayadi A."/>
        </authorList>
    </citation>
    <scope>NUCLEOTIDE SEQUENCE</scope>
</reference>